<evidence type="ECO:0000259" key="11">
    <source>
        <dbReference type="PROSITE" id="PS51133"/>
    </source>
</evidence>
<dbReference type="EMBL" id="UYWY01020788">
    <property type="protein sequence ID" value="VDM42553.1"/>
    <property type="molecule type" value="Genomic_DNA"/>
</dbReference>
<dbReference type="GO" id="GO:0008270">
    <property type="term" value="F:zinc ion binding"/>
    <property type="evidence" value="ECO:0007669"/>
    <property type="project" value="UniProtKB-KW"/>
</dbReference>
<comment type="function">
    <text evidence="7">Core component of RNA polymerase I (Pol I), a DNA-dependent RNA polymerase which synthesizes ribosomal RNA precursors using the four ribonucleoside triphosphates as substrates. Can mediate Pol I proofreading of the nascent RNA transcript. Anchors into the Pol I active site to monitor transcription fidelity and cleave mis-incorporated 5'-ribonucleotides.</text>
</comment>
<dbReference type="CDD" id="cd10507">
    <property type="entry name" value="Zn-ribbon_RPA12"/>
    <property type="match status" value="1"/>
</dbReference>
<evidence type="ECO:0000256" key="8">
    <source>
        <dbReference type="PIRNR" id="PIRNR005586"/>
    </source>
</evidence>
<keyword evidence="14" id="KW-1185">Reference proteome</keyword>
<feature type="binding site" evidence="9">
    <location>
        <position position="101"/>
    </location>
    <ligand>
        <name>Zn(2+)</name>
        <dbReference type="ChEBI" id="CHEBI:29105"/>
        <label>2</label>
    </ligand>
</feature>
<evidence type="ECO:0000256" key="2">
    <source>
        <dbReference type="ARBA" id="ARBA00022478"/>
    </source>
</evidence>
<comment type="function">
    <text evidence="8">DNA-dependent RNA polymerase catalyzes the transcription of DNA into RNA using the four ribonucleoside triphosphates as substrates.</text>
</comment>
<dbReference type="STRING" id="6265.A0A0B2W4Q7"/>
<protein>
    <recommendedName>
        <fullName evidence="8">DNA-directed RNA polymerase subunit</fullName>
    </recommendedName>
</protein>
<evidence type="ECO:0000313" key="13">
    <source>
        <dbReference type="EMBL" id="VDM42553.1"/>
    </source>
</evidence>
<dbReference type="OrthoDB" id="10056816at2759"/>
<evidence type="ECO:0000256" key="5">
    <source>
        <dbReference type="ARBA" id="ARBA00022833"/>
    </source>
</evidence>
<dbReference type="PANTHER" id="PTHR11239">
    <property type="entry name" value="DNA-DIRECTED RNA POLYMERASE"/>
    <property type="match status" value="1"/>
</dbReference>
<dbReference type="GO" id="GO:0006363">
    <property type="term" value="P:termination of RNA polymerase I transcription"/>
    <property type="evidence" value="ECO:0007669"/>
    <property type="project" value="TreeGrafter"/>
</dbReference>
<dbReference type="InterPro" id="IPR012164">
    <property type="entry name" value="Rpa12/Rpb9/Rpc10/TFS"/>
</dbReference>
<reference evidence="12 14" key="1">
    <citation type="submission" date="2014-11" db="EMBL/GenBank/DDBJ databases">
        <title>Genetic blueprint of the zoonotic pathogen Toxocara canis.</title>
        <authorList>
            <person name="Zhu X.-Q."/>
            <person name="Korhonen P.K."/>
            <person name="Cai H."/>
            <person name="Young N.D."/>
            <person name="Nejsum P."/>
            <person name="von Samson-Himmelstjerna G."/>
            <person name="Boag P.R."/>
            <person name="Tan P."/>
            <person name="Li Q."/>
            <person name="Min J."/>
            <person name="Yang Y."/>
            <person name="Wang X."/>
            <person name="Fang X."/>
            <person name="Hall R.S."/>
            <person name="Hofmann A."/>
            <person name="Sternberg P.W."/>
            <person name="Jex A.R."/>
            <person name="Gasser R.B."/>
        </authorList>
    </citation>
    <scope>NUCLEOTIDE SEQUENCE [LARGE SCALE GENOMIC DNA]</scope>
    <source>
        <strain evidence="12">PN_DK_2014</strain>
    </source>
</reference>
<feature type="binding site" evidence="9">
    <location>
        <position position="12"/>
    </location>
    <ligand>
        <name>Zn(2+)</name>
        <dbReference type="ChEBI" id="CHEBI:29105"/>
        <label>1</label>
    </ligand>
</feature>
<evidence type="ECO:0000313" key="12">
    <source>
        <dbReference type="EMBL" id="KHN88649.1"/>
    </source>
</evidence>
<dbReference type="EMBL" id="JPKZ01000197">
    <property type="protein sequence ID" value="KHN88649.1"/>
    <property type="molecule type" value="Genomic_DNA"/>
</dbReference>
<gene>
    <name evidence="12" type="primary">Znrd1</name>
    <name evidence="12" type="ORF">Tcan_04053</name>
    <name evidence="13" type="ORF">TCNE_LOCUS11232</name>
</gene>
<feature type="binding site" evidence="9">
    <location>
        <position position="31"/>
    </location>
    <ligand>
        <name>Zn(2+)</name>
        <dbReference type="ChEBI" id="CHEBI:29105"/>
        <label>1</label>
    </ligand>
</feature>
<keyword evidence="3 9" id="KW-0479">Metal-binding</keyword>
<evidence type="ECO:0000313" key="14">
    <source>
        <dbReference type="Proteomes" id="UP000031036"/>
    </source>
</evidence>
<comment type="subcellular location">
    <subcellularLocation>
        <location evidence="1">Nucleus</location>
        <location evidence="1">Nucleolus</location>
    </subcellularLocation>
</comment>
<dbReference type="Pfam" id="PF01096">
    <property type="entry name" value="Zn_ribbon_TFIIS"/>
    <property type="match status" value="1"/>
</dbReference>
<feature type="binding site" evidence="9">
    <location>
        <position position="28"/>
    </location>
    <ligand>
        <name>Zn(2+)</name>
        <dbReference type="ChEBI" id="CHEBI:29105"/>
        <label>1</label>
    </ligand>
</feature>
<sequence length="112" mass="12721">MFAADEEFCSTCGTILPFPETAPSTVTCPLCHTHWQIKPIINRLVYRTEKIYERRLAESTAGEIENPIVDKLCEKCGHDKMSYACRQTRSADEGQTVFYTCLKCKHSLVENA</sequence>
<feature type="binding site" evidence="9">
    <location>
        <position position="73"/>
    </location>
    <ligand>
        <name>Zn(2+)</name>
        <dbReference type="ChEBI" id="CHEBI:29105"/>
        <label>2</label>
    </ligand>
</feature>
<evidence type="ECO:0000256" key="9">
    <source>
        <dbReference type="PIRSR" id="PIRSR005586-1"/>
    </source>
</evidence>
<keyword evidence="4 10" id="KW-0863">Zinc-finger</keyword>
<dbReference type="GO" id="GO:0003899">
    <property type="term" value="F:DNA-directed RNA polymerase activity"/>
    <property type="evidence" value="ECO:0007669"/>
    <property type="project" value="InterPro"/>
</dbReference>
<dbReference type="InterPro" id="IPR001222">
    <property type="entry name" value="Znf_TFIIS"/>
</dbReference>
<keyword evidence="5 9" id="KW-0862">Zinc</keyword>
<dbReference type="OMA" id="EMQYHTL"/>
<dbReference type="PANTHER" id="PTHR11239:SF14">
    <property type="entry name" value="DNA-DIRECTED RNA POLYMERASE I SUBUNIT RPA12"/>
    <property type="match status" value="1"/>
</dbReference>
<dbReference type="InterPro" id="IPR034004">
    <property type="entry name" value="Zn_ribbon_RPA12_C"/>
</dbReference>
<evidence type="ECO:0000256" key="6">
    <source>
        <dbReference type="ARBA" id="ARBA00023242"/>
    </source>
</evidence>
<feature type="binding site" evidence="9">
    <location>
        <position position="76"/>
    </location>
    <ligand>
        <name>Zn(2+)</name>
        <dbReference type="ChEBI" id="CHEBI:29105"/>
        <label>2</label>
    </ligand>
</feature>
<feature type="binding site" evidence="9">
    <location>
        <position position="104"/>
    </location>
    <ligand>
        <name>Zn(2+)</name>
        <dbReference type="ChEBI" id="CHEBI:29105"/>
        <label>2</label>
    </ligand>
</feature>
<dbReference type="SMART" id="SM00440">
    <property type="entry name" value="ZnF_C2C2"/>
    <property type="match status" value="1"/>
</dbReference>
<comment type="similarity">
    <text evidence="8">Belongs to the archaeal rpoM/eukaryotic RPA12/RPB9/RPC11 RNA polymerase family.</text>
</comment>
<dbReference type="Proteomes" id="UP000031036">
    <property type="component" value="Unassembled WGS sequence"/>
</dbReference>
<dbReference type="Gene3D" id="2.20.25.10">
    <property type="match status" value="1"/>
</dbReference>
<proteinExistence type="inferred from homology"/>
<feature type="zinc finger region" description="C4-type" evidence="10">
    <location>
        <begin position="9"/>
        <end position="31"/>
    </location>
</feature>
<dbReference type="PIRSF" id="PIRSF005586">
    <property type="entry name" value="RNApol_RpoM"/>
    <property type="match status" value="1"/>
</dbReference>
<evidence type="ECO:0000256" key="7">
    <source>
        <dbReference type="ARBA" id="ARBA00044497"/>
    </source>
</evidence>
<dbReference type="AlphaFoldDB" id="A0A0B2W4Q7"/>
<reference evidence="13" key="2">
    <citation type="submission" date="2018-11" db="EMBL/GenBank/DDBJ databases">
        <authorList>
            <consortium name="Pathogen Informatics"/>
        </authorList>
    </citation>
    <scope>NUCLEOTIDE SEQUENCE [LARGE SCALE GENOMIC DNA]</scope>
</reference>
<name>A0A0B2W4Q7_TOXCA</name>
<keyword evidence="6 8" id="KW-0539">Nucleus</keyword>
<feature type="domain" description="TFIIS-type" evidence="11">
    <location>
        <begin position="69"/>
        <end position="109"/>
    </location>
</feature>
<evidence type="ECO:0000256" key="10">
    <source>
        <dbReference type="PIRSR" id="PIRSR005586-2"/>
    </source>
</evidence>
<dbReference type="GO" id="GO:0005736">
    <property type="term" value="C:RNA polymerase I complex"/>
    <property type="evidence" value="ECO:0007669"/>
    <property type="project" value="TreeGrafter"/>
</dbReference>
<evidence type="ECO:0000256" key="4">
    <source>
        <dbReference type="ARBA" id="ARBA00022771"/>
    </source>
</evidence>
<keyword evidence="2 8" id="KW-0240">DNA-directed RNA polymerase</keyword>
<evidence type="ECO:0000256" key="3">
    <source>
        <dbReference type="ARBA" id="ARBA00022723"/>
    </source>
</evidence>
<dbReference type="GO" id="GO:0003676">
    <property type="term" value="F:nucleic acid binding"/>
    <property type="evidence" value="ECO:0007669"/>
    <property type="project" value="InterPro"/>
</dbReference>
<dbReference type="SUPFAM" id="SSF57783">
    <property type="entry name" value="Zinc beta-ribbon"/>
    <property type="match status" value="1"/>
</dbReference>
<keyword evidence="8" id="KW-0804">Transcription</keyword>
<accession>A0A0B2W4Q7</accession>
<evidence type="ECO:0000256" key="1">
    <source>
        <dbReference type="ARBA" id="ARBA00004604"/>
    </source>
</evidence>
<organism evidence="12 14">
    <name type="scientific">Toxocara canis</name>
    <name type="common">Canine roundworm</name>
    <dbReference type="NCBI Taxonomy" id="6265"/>
    <lineage>
        <taxon>Eukaryota</taxon>
        <taxon>Metazoa</taxon>
        <taxon>Ecdysozoa</taxon>
        <taxon>Nematoda</taxon>
        <taxon>Chromadorea</taxon>
        <taxon>Rhabditida</taxon>
        <taxon>Spirurina</taxon>
        <taxon>Ascaridomorpha</taxon>
        <taxon>Ascaridoidea</taxon>
        <taxon>Toxocaridae</taxon>
        <taxon>Toxocara</taxon>
    </lineage>
</organism>
<dbReference type="PROSITE" id="PS51133">
    <property type="entry name" value="ZF_TFIIS_2"/>
    <property type="match status" value="1"/>
</dbReference>
<feature type="binding site" evidence="9">
    <location>
        <position position="9"/>
    </location>
    <ligand>
        <name>Zn(2+)</name>
        <dbReference type="ChEBI" id="CHEBI:29105"/>
        <label>1</label>
    </ligand>
</feature>